<gene>
    <name evidence="1" type="ORF">FYJ73_14155</name>
</gene>
<dbReference type="RefSeq" id="WP_154535394.1">
    <property type="nucleotide sequence ID" value="NZ_VUNG01000053.1"/>
</dbReference>
<dbReference type="EMBL" id="VUNG01000053">
    <property type="protein sequence ID" value="MST85794.1"/>
    <property type="molecule type" value="Genomic_DNA"/>
</dbReference>
<keyword evidence="2" id="KW-1185">Reference proteome</keyword>
<proteinExistence type="predicted"/>
<evidence type="ECO:0008006" key="3">
    <source>
        <dbReference type="Google" id="ProtNLM"/>
    </source>
</evidence>
<reference evidence="1 2" key="1">
    <citation type="submission" date="2019-08" db="EMBL/GenBank/DDBJ databases">
        <title>In-depth cultivation of the pig gut microbiome towards novel bacterial diversity and tailored functional studies.</title>
        <authorList>
            <person name="Wylensek D."/>
            <person name="Hitch T.C.A."/>
            <person name="Clavel T."/>
        </authorList>
    </citation>
    <scope>NUCLEOTIDE SEQUENCE [LARGE SCALE GENOMIC DNA]</scope>
    <source>
        <strain evidence="1 2">LKV-178-WT-2A</strain>
    </source>
</reference>
<dbReference type="Proteomes" id="UP000438914">
    <property type="component" value="Unassembled WGS sequence"/>
</dbReference>
<name>A0A7K0KIW2_9BACT</name>
<organism evidence="1 2">
    <name type="scientific">Hallella mizrahii</name>
    <dbReference type="NCBI Taxonomy" id="2606637"/>
    <lineage>
        <taxon>Bacteria</taxon>
        <taxon>Pseudomonadati</taxon>
        <taxon>Bacteroidota</taxon>
        <taxon>Bacteroidia</taxon>
        <taxon>Bacteroidales</taxon>
        <taxon>Prevotellaceae</taxon>
        <taxon>Hallella</taxon>
    </lineage>
</organism>
<protein>
    <recommendedName>
        <fullName evidence="3">Mobilization protein</fullName>
    </recommendedName>
</protein>
<sequence>MKKKCIRLEIRLTPDESQMFQNKAQNYDGNMSAMVRDAVRRFDDKRVRGKIETMEALLQFYKKYQQQLSWLGGNFNQCMHRANELAIAGELSEDYFRSILFPETRKAIKAIMAVKAELDAIQDKQEEV</sequence>
<dbReference type="AlphaFoldDB" id="A0A7K0KIW2"/>
<evidence type="ECO:0000313" key="2">
    <source>
        <dbReference type="Proteomes" id="UP000438914"/>
    </source>
</evidence>
<comment type="caution">
    <text evidence="1">The sequence shown here is derived from an EMBL/GenBank/DDBJ whole genome shotgun (WGS) entry which is preliminary data.</text>
</comment>
<accession>A0A7K0KIW2</accession>
<evidence type="ECO:0000313" key="1">
    <source>
        <dbReference type="EMBL" id="MST85794.1"/>
    </source>
</evidence>